<dbReference type="Pfam" id="PF21246">
    <property type="entry name" value="Usp38-like_N"/>
    <property type="match status" value="1"/>
</dbReference>
<dbReference type="SUPFAM" id="SSF54001">
    <property type="entry name" value="Cysteine proteinases"/>
    <property type="match status" value="1"/>
</dbReference>
<dbReference type="PROSITE" id="PS50235">
    <property type="entry name" value="USP_3"/>
    <property type="match status" value="1"/>
</dbReference>
<dbReference type="InterPro" id="IPR038765">
    <property type="entry name" value="Papain-like_cys_pep_sf"/>
</dbReference>
<feature type="compositionally biased region" description="Basic and acidic residues" evidence="1">
    <location>
        <begin position="833"/>
        <end position="845"/>
    </location>
</feature>
<dbReference type="PANTHER" id="PTHR24006:SF908">
    <property type="entry name" value="DEUBIQUITINATING APOPTOTIC INHIBITOR, ISOFORM A"/>
    <property type="match status" value="1"/>
</dbReference>
<evidence type="ECO:0000256" key="1">
    <source>
        <dbReference type="SAM" id="MobiDB-lite"/>
    </source>
</evidence>
<accession>A0A0L8HDF9</accession>
<feature type="region of interest" description="Disordered" evidence="1">
    <location>
        <begin position="833"/>
        <end position="855"/>
    </location>
</feature>
<dbReference type="GO" id="GO:0004843">
    <property type="term" value="F:cysteine-type deubiquitinase activity"/>
    <property type="evidence" value="ECO:0007669"/>
    <property type="project" value="InterPro"/>
</dbReference>
<dbReference type="InterPro" id="IPR001394">
    <property type="entry name" value="Peptidase_C19_UCH"/>
</dbReference>
<dbReference type="PANTHER" id="PTHR24006">
    <property type="entry name" value="UBIQUITIN CARBOXYL-TERMINAL HYDROLASE"/>
    <property type="match status" value="1"/>
</dbReference>
<evidence type="ECO:0000259" key="2">
    <source>
        <dbReference type="PROSITE" id="PS50235"/>
    </source>
</evidence>
<dbReference type="GO" id="GO:0005829">
    <property type="term" value="C:cytosol"/>
    <property type="evidence" value="ECO:0007669"/>
    <property type="project" value="TreeGrafter"/>
</dbReference>
<evidence type="ECO:0000313" key="3">
    <source>
        <dbReference type="EMBL" id="KOF87109.1"/>
    </source>
</evidence>
<organism evidence="3">
    <name type="scientific">Octopus bimaculoides</name>
    <name type="common">California two-spotted octopus</name>
    <dbReference type="NCBI Taxonomy" id="37653"/>
    <lineage>
        <taxon>Eukaryota</taxon>
        <taxon>Metazoa</taxon>
        <taxon>Spiralia</taxon>
        <taxon>Lophotrochozoa</taxon>
        <taxon>Mollusca</taxon>
        <taxon>Cephalopoda</taxon>
        <taxon>Coleoidea</taxon>
        <taxon>Octopodiformes</taxon>
        <taxon>Octopoda</taxon>
        <taxon>Incirrata</taxon>
        <taxon>Octopodidae</taxon>
        <taxon>Octopus</taxon>
    </lineage>
</organism>
<dbReference type="Pfam" id="PF00443">
    <property type="entry name" value="UCH"/>
    <property type="match status" value="1"/>
</dbReference>
<dbReference type="InterPro" id="IPR049407">
    <property type="entry name" value="Usp38-like_N"/>
</dbReference>
<name>A0A0L8HDF9_OCTBM</name>
<dbReference type="OrthoDB" id="2420415at2759"/>
<dbReference type="KEGG" id="obi:106871462"/>
<gene>
    <name evidence="3" type="ORF">OCBIM_22017408mg</name>
</gene>
<protein>
    <recommendedName>
        <fullName evidence="2">USP domain-containing protein</fullName>
    </recommendedName>
</protein>
<dbReference type="InterPro" id="IPR028889">
    <property type="entry name" value="USP"/>
</dbReference>
<dbReference type="Gene3D" id="3.90.70.10">
    <property type="entry name" value="Cysteine proteinases"/>
    <property type="match status" value="1"/>
</dbReference>
<reference evidence="3" key="1">
    <citation type="submission" date="2015-07" db="EMBL/GenBank/DDBJ databases">
        <title>MeaNS - Measles Nucleotide Surveillance Program.</title>
        <authorList>
            <person name="Tran T."/>
            <person name="Druce J."/>
        </authorList>
    </citation>
    <scope>NUCLEOTIDE SEQUENCE</scope>
    <source>
        <strain evidence="3">UCB-OBI-ISO-001</strain>
        <tissue evidence="3">Gonad</tissue>
    </source>
</reference>
<dbReference type="GO" id="GO:0016579">
    <property type="term" value="P:protein deubiquitination"/>
    <property type="evidence" value="ECO:0007669"/>
    <property type="project" value="InterPro"/>
</dbReference>
<dbReference type="GO" id="GO:0005634">
    <property type="term" value="C:nucleus"/>
    <property type="evidence" value="ECO:0007669"/>
    <property type="project" value="TreeGrafter"/>
</dbReference>
<proteinExistence type="predicted"/>
<dbReference type="STRING" id="37653.A0A0L8HDF9"/>
<dbReference type="AlphaFoldDB" id="A0A0L8HDF9"/>
<dbReference type="OMA" id="MELEIYW"/>
<sequence length="872" mass="100688">MDQILQGLFVSNHPDILKEKILQKILKSPKTAQDTVPVLNLAVKWSLDGETAFQCTSGVRLYENWARNNEEIFQKYFNKVLMNDILINSHQNPTAAIVIIEKSLQILKGTECYASLVKYFQQLITIFLKQNSNLQCLAIIFSLLIKQPKCVPVYQRYDFCCVIIDILYVTRTPKQGVNFLREVKTINTAGQILFQLWENCNPNNSNDDTKKNSVHYLFSLISQPFNSPSVCLGTLSQIPVKSVEEIIDLINIDVINKPRISNTIYQILHWLDWPFSQRVHIWIIGIFEKLAAAGFDEVLKEIAQETIVFIVNMLKPIASRESAAKILVHIYTKIQMSPDSTSHMIMSLVDIIPILAEEKSSTGLACIEILLANMELEIYWHSKEPFIKYRQTCFSIKELQLNKVKPLAALCNTSNCKNFTVPPLEIKKTLTRKTGLCNVKNSCYMNSAIQVLFMLDNFRQEVLGMPVPPGGIISKLQEVFSYLLSSQRPSFYPSEFYCNANPSWFAKYEQQDCAEFLSHLLNAFDEEEKKNSMKTESDLSDKNKGEITKCEIVDSKSRTLIDRKFFGKLRNSTRCLKCQTETKYEERFSFLLLALPYDDDEEEEVKEEKNINDKLDIRDLIQNYFTVEELKVSNQFKCPNCNDYRDGIRQVFLIDAPEYLNLTLSRFSYNKKNKKRSKIMAYVNYPKELCLKCFTTNDESLVVEEDINYVLCSVVIHSGYNSDSGHCILLSRHSCLINEHYTNLSNLLKDNWYIFNDESVTETKYNFSDTLKSSKSDTPYFFIYRRVTKELLDSGELCCNLEELLEKSVIPERFQNEISKDNERYFKEKLSQVKDEDSTKKKKDDFDYDGSGNSGGTNAFGHLDIFGSKFIY</sequence>
<feature type="domain" description="USP" evidence="2">
    <location>
        <begin position="434"/>
        <end position="787"/>
    </location>
</feature>
<dbReference type="EMBL" id="KQ418493">
    <property type="protein sequence ID" value="KOF87109.1"/>
    <property type="molecule type" value="Genomic_DNA"/>
</dbReference>
<dbReference type="InterPro" id="IPR050164">
    <property type="entry name" value="Peptidase_C19"/>
</dbReference>